<dbReference type="AlphaFoldDB" id="A0A9D9BX28"/>
<comment type="caution">
    <text evidence="1">The sequence shown here is derived from an EMBL/GenBank/DDBJ whole genome shotgun (WGS) entry which is preliminary data.</text>
</comment>
<evidence type="ECO:0000313" key="1">
    <source>
        <dbReference type="EMBL" id="MBO6987371.1"/>
    </source>
</evidence>
<protein>
    <submittedName>
        <fullName evidence="1">Uncharacterized protein</fullName>
    </submittedName>
</protein>
<sequence>MNKEERTKRFKSMSSMQRQELILKKMKDRGIEVGSGIPNKKYDSKEVYELIHIANCFPELREKK</sequence>
<reference evidence="1" key="1">
    <citation type="journal article" date="2021" name="Front. Mar. Sci.">
        <title>Genomes of Diverse Isolates of Prochlorococcus High-Light-Adapted Clade II in the Western Pacific Ocean.</title>
        <authorList>
            <person name="Yan W."/>
            <person name="Feng X."/>
            <person name="Zhang W."/>
            <person name="Nawaz M.Z."/>
            <person name="Luo T."/>
            <person name="Zhang R."/>
            <person name="Jiao N."/>
        </authorList>
    </citation>
    <scope>NUCLEOTIDE SEQUENCE</scope>
    <source>
        <strain evidence="1">XMU1424</strain>
    </source>
</reference>
<name>A0A9D9BX28_PROMR</name>
<organism evidence="1">
    <name type="scientific">Prochlorococcus marinus XMU1424</name>
    <dbReference type="NCBI Taxonomy" id="2774497"/>
    <lineage>
        <taxon>Bacteria</taxon>
        <taxon>Bacillati</taxon>
        <taxon>Cyanobacteriota</taxon>
        <taxon>Cyanophyceae</taxon>
        <taxon>Synechococcales</taxon>
        <taxon>Prochlorococcaceae</taxon>
        <taxon>Prochlorococcus</taxon>
    </lineage>
</organism>
<proteinExistence type="predicted"/>
<dbReference type="EMBL" id="JAEPLE010000001">
    <property type="protein sequence ID" value="MBO6987371.1"/>
    <property type="molecule type" value="Genomic_DNA"/>
</dbReference>
<accession>A0A9D9BX28</accession>
<gene>
    <name evidence="1" type="ORF">JJ833_00735</name>
</gene>